<feature type="disulfide bond" evidence="13">
    <location>
        <begin position="173"/>
        <end position="187"/>
    </location>
</feature>
<keyword evidence="15" id="KW-0732">Signal</keyword>
<dbReference type="Pfam" id="PF09260">
    <property type="entry name" value="A_amylase_dom_C"/>
    <property type="match status" value="1"/>
</dbReference>
<evidence type="ECO:0000256" key="6">
    <source>
        <dbReference type="ARBA" id="ARBA00022801"/>
    </source>
</evidence>
<evidence type="ECO:0000259" key="16">
    <source>
        <dbReference type="SMART" id="SM00642"/>
    </source>
</evidence>
<comment type="cofactor">
    <cofactor evidence="2">
        <name>Ca(2+)</name>
        <dbReference type="ChEBI" id="CHEBI:29108"/>
    </cofactor>
</comment>
<comment type="similarity">
    <text evidence="3">Belongs to the glycosyl hydrolase 13 family.</text>
</comment>
<dbReference type="Gene3D" id="2.60.40.1180">
    <property type="entry name" value="Golgi alpha-mannosidase II"/>
    <property type="match status" value="1"/>
</dbReference>
<dbReference type="InterPro" id="IPR006047">
    <property type="entry name" value="GH13_cat_dom"/>
</dbReference>
<dbReference type="AlphaFoldDB" id="A0A5N6JYI6"/>
<dbReference type="InterPro" id="IPR017853">
    <property type="entry name" value="GH"/>
</dbReference>
<dbReference type="SMART" id="SM00642">
    <property type="entry name" value="Aamy"/>
    <property type="match status" value="1"/>
</dbReference>
<keyword evidence="8 13" id="KW-1015">Disulfide bond</keyword>
<feature type="active site" description="Proton donor" evidence="12">
    <location>
        <position position="253"/>
    </location>
</feature>
<dbReference type="PANTHER" id="PTHR10357">
    <property type="entry name" value="ALPHA-AMYLASE FAMILY MEMBER"/>
    <property type="match status" value="1"/>
</dbReference>
<comment type="caution">
    <text evidence="17">The sequence shown here is derived from an EMBL/GenBank/DDBJ whole genome shotgun (WGS) entry which is preliminary data.</text>
</comment>
<protein>
    <recommendedName>
        <fullName evidence="4">alpha-amylase</fullName>
        <ecNumber evidence="4">3.2.1.1</ecNumber>
    </recommendedName>
</protein>
<feature type="binding site" evidence="14">
    <location>
        <position position="98"/>
    </location>
    <ligand>
        <name>substrate</name>
    </ligand>
</feature>
<feature type="signal peptide" evidence="15">
    <location>
        <begin position="1"/>
        <end position="18"/>
    </location>
</feature>
<dbReference type="SUPFAM" id="SSF51011">
    <property type="entry name" value="Glycosyl hydrolase domain"/>
    <property type="match status" value="1"/>
</dbReference>
<dbReference type="OrthoDB" id="204980at2759"/>
<dbReference type="InterPro" id="IPR015340">
    <property type="entry name" value="A_amylase_C_dom"/>
</dbReference>
<evidence type="ECO:0000256" key="15">
    <source>
        <dbReference type="SAM" id="SignalP"/>
    </source>
</evidence>
<dbReference type="Proteomes" id="UP000326757">
    <property type="component" value="Unassembled WGS sequence"/>
</dbReference>
<dbReference type="InterPro" id="IPR013780">
    <property type="entry name" value="Glyco_hydro_b"/>
</dbReference>
<feature type="domain" description="Glycosyl hydrolase family 13 catalytic" evidence="16">
    <location>
        <begin position="31"/>
        <end position="366"/>
    </location>
</feature>
<comment type="catalytic activity">
    <reaction evidence="1">
        <text>Endohydrolysis of (1-&gt;4)-alpha-D-glucosidic linkages in polysaccharides containing three or more (1-&gt;4)-alpha-linked D-glucose units.</text>
        <dbReference type="EC" id="3.2.1.1"/>
    </reaction>
</comment>
<keyword evidence="9" id="KW-0325">Glycoprotein</keyword>
<evidence type="ECO:0000256" key="4">
    <source>
        <dbReference type="ARBA" id="ARBA00012595"/>
    </source>
</evidence>
<dbReference type="EC" id="3.2.1.1" evidence="4"/>
<feature type="disulfide bond" evidence="13">
    <location>
        <begin position="436"/>
        <end position="471"/>
    </location>
</feature>
<dbReference type="Gene3D" id="3.20.20.80">
    <property type="entry name" value="Glycosidases"/>
    <property type="match status" value="1"/>
</dbReference>
<dbReference type="Pfam" id="PF00128">
    <property type="entry name" value="Alpha-amylase"/>
    <property type="match status" value="1"/>
</dbReference>
<name>A0A5N6JYI6_MONLA</name>
<dbReference type="InterPro" id="IPR013777">
    <property type="entry name" value="A-amylase-like"/>
</dbReference>
<feature type="disulfide bond" evidence="13">
    <location>
        <begin position="47"/>
        <end position="53"/>
    </location>
</feature>
<feature type="binding site" evidence="14">
    <location>
        <position position="227"/>
    </location>
    <ligand>
        <name>substrate</name>
    </ligand>
</feature>
<evidence type="ECO:0000256" key="9">
    <source>
        <dbReference type="ARBA" id="ARBA00023180"/>
    </source>
</evidence>
<keyword evidence="5" id="KW-0479">Metal-binding</keyword>
<evidence type="ECO:0000256" key="7">
    <source>
        <dbReference type="ARBA" id="ARBA00022837"/>
    </source>
</evidence>
<evidence type="ECO:0000256" key="11">
    <source>
        <dbReference type="ARBA" id="ARBA00023295"/>
    </source>
</evidence>
<feature type="chain" id="PRO_5025052374" description="alpha-amylase" evidence="15">
    <location>
        <begin position="19"/>
        <end position="526"/>
    </location>
</feature>
<dbReference type="SUPFAM" id="SSF51445">
    <property type="entry name" value="(Trans)glycosidases"/>
    <property type="match status" value="1"/>
</dbReference>
<evidence type="ECO:0000256" key="8">
    <source>
        <dbReference type="ARBA" id="ARBA00023157"/>
    </source>
</evidence>
<organism evidence="17 18">
    <name type="scientific">Monilinia laxa</name>
    <name type="common">Brown rot fungus</name>
    <name type="synonym">Sclerotinia laxa</name>
    <dbReference type="NCBI Taxonomy" id="61186"/>
    <lineage>
        <taxon>Eukaryota</taxon>
        <taxon>Fungi</taxon>
        <taxon>Dikarya</taxon>
        <taxon>Ascomycota</taxon>
        <taxon>Pezizomycotina</taxon>
        <taxon>Leotiomycetes</taxon>
        <taxon>Helotiales</taxon>
        <taxon>Sclerotiniaceae</taxon>
        <taxon>Monilinia</taxon>
    </lineage>
</organism>
<keyword evidence="11" id="KW-0326">Glycosidase</keyword>
<feature type="binding site" evidence="14">
    <location>
        <position position="257"/>
    </location>
    <ligand>
        <name>substrate</name>
    </ligand>
</feature>
<evidence type="ECO:0000256" key="12">
    <source>
        <dbReference type="PIRSR" id="PIRSR001024-1"/>
    </source>
</evidence>
<evidence type="ECO:0000256" key="1">
    <source>
        <dbReference type="ARBA" id="ARBA00000548"/>
    </source>
</evidence>
<gene>
    <name evidence="17" type="ORF">EYC80_009666</name>
</gene>
<keyword evidence="7" id="KW-0106">Calcium</keyword>
<dbReference type="EMBL" id="VIGI01000011">
    <property type="protein sequence ID" value="KAB8294233.1"/>
    <property type="molecule type" value="Genomic_DNA"/>
</dbReference>
<accession>A0A5N6JYI6</accession>
<evidence type="ECO:0000256" key="10">
    <source>
        <dbReference type="ARBA" id="ARBA00023277"/>
    </source>
</evidence>
<dbReference type="PIRSF" id="PIRSF001024">
    <property type="entry name" value="Alph-amyl_fung"/>
    <property type="match status" value="1"/>
</dbReference>
<evidence type="ECO:0000256" key="2">
    <source>
        <dbReference type="ARBA" id="ARBA00001913"/>
    </source>
</evidence>
<evidence type="ECO:0000256" key="14">
    <source>
        <dbReference type="PIRSR" id="PIRSR001024-5"/>
    </source>
</evidence>
<evidence type="ECO:0000256" key="5">
    <source>
        <dbReference type="ARBA" id="ARBA00022723"/>
    </source>
</evidence>
<keyword evidence="18" id="KW-1185">Reference proteome</keyword>
<dbReference type="PANTHER" id="PTHR10357:SF208">
    <property type="entry name" value="ALPHA-AMYLASE"/>
    <property type="match status" value="1"/>
</dbReference>
<dbReference type="GO" id="GO:0005509">
    <property type="term" value="F:calcium ion binding"/>
    <property type="evidence" value="ECO:0007669"/>
    <property type="project" value="InterPro"/>
</dbReference>
<sequence length="526" mass="56868">MKYSLVALAPIFAGLSHAASSDDWASRSIYQVITDRYHRSSDSDAPCNITNYCGGTWNGITENLDYIQNMGFTAIQISPVNLNINSTTIYGQAFHGYWQTSLYDLNPNFGSGDDLKKLSSELHKRNMYLLVDVVASEMAVDIGNHNMTSSTKIDYSAFAPAPFNKESSYNPYCPIIDWQNVTEYQDCWLGYTGVATPDIRTDDKEVAAALGTWIKELVSNYSIDGIRVDGSKQITYDFFNDFVDAAGVYPLGEVEDGDPKFVCNYQKYTEGLENYPVYYTTVQAFTAGKMPGLISHVLPLTMMMRLSPQMQWLSLSLQMVSPNTTTDKNSISRVNTPLSTVKPSGKNNPSTTSTLYTLTATLNTIRNHAISINSNYVANSSILLHTDDSTYASRKGPNGVQIVSILSNQGSKGGKYTLAIDKAADPGTNLTEVVTCTSYVANNNGTIYVELNKGEPRVLFPTFQMNGTGICGFNKDASAGTGTATSTATGTGSAASATSSKKGAASGLKVSEWVFAGAGLLALALL</sequence>
<dbReference type="GO" id="GO:0004556">
    <property type="term" value="F:alpha-amylase activity"/>
    <property type="evidence" value="ECO:0007669"/>
    <property type="project" value="UniProtKB-EC"/>
</dbReference>
<evidence type="ECO:0000256" key="3">
    <source>
        <dbReference type="ARBA" id="ARBA00008061"/>
    </source>
</evidence>
<keyword evidence="10" id="KW-0119">Carbohydrate metabolism</keyword>
<evidence type="ECO:0000313" key="18">
    <source>
        <dbReference type="Proteomes" id="UP000326757"/>
    </source>
</evidence>
<evidence type="ECO:0000313" key="17">
    <source>
        <dbReference type="EMBL" id="KAB8294233.1"/>
    </source>
</evidence>
<reference evidence="17 18" key="1">
    <citation type="submission" date="2019-06" db="EMBL/GenBank/DDBJ databases">
        <title>Genome Sequence of the Brown Rot Fungal Pathogen Monilinia laxa.</title>
        <authorList>
            <person name="De Miccolis Angelini R.M."/>
            <person name="Landi L."/>
            <person name="Abate D."/>
            <person name="Pollastro S."/>
            <person name="Romanazzi G."/>
            <person name="Faretra F."/>
        </authorList>
    </citation>
    <scope>NUCLEOTIDE SEQUENCE [LARGE SCALE GENOMIC DNA]</scope>
    <source>
        <strain evidence="17 18">Mlax316</strain>
    </source>
</reference>
<keyword evidence="6" id="KW-0378">Hydrolase</keyword>
<proteinExistence type="inferred from homology"/>
<feature type="active site" description="Nucleophile" evidence="12">
    <location>
        <position position="229"/>
    </location>
</feature>
<dbReference type="GO" id="GO:0016052">
    <property type="term" value="P:carbohydrate catabolic process"/>
    <property type="evidence" value="ECO:0007669"/>
    <property type="project" value="InterPro"/>
</dbReference>
<evidence type="ECO:0000256" key="13">
    <source>
        <dbReference type="PIRSR" id="PIRSR001024-4"/>
    </source>
</evidence>